<gene>
    <name evidence="2" type="ORF">O181_116746</name>
</gene>
<dbReference type="Proteomes" id="UP000765509">
    <property type="component" value="Unassembled WGS sequence"/>
</dbReference>
<organism evidence="2 3">
    <name type="scientific">Austropuccinia psidii MF-1</name>
    <dbReference type="NCBI Taxonomy" id="1389203"/>
    <lineage>
        <taxon>Eukaryota</taxon>
        <taxon>Fungi</taxon>
        <taxon>Dikarya</taxon>
        <taxon>Basidiomycota</taxon>
        <taxon>Pucciniomycotina</taxon>
        <taxon>Pucciniomycetes</taxon>
        <taxon>Pucciniales</taxon>
        <taxon>Sphaerophragmiaceae</taxon>
        <taxon>Austropuccinia</taxon>
    </lineage>
</organism>
<feature type="region of interest" description="Disordered" evidence="1">
    <location>
        <begin position="1"/>
        <end position="46"/>
    </location>
</feature>
<evidence type="ECO:0000313" key="2">
    <source>
        <dbReference type="EMBL" id="MBW0577031.1"/>
    </source>
</evidence>
<reference evidence="2" key="1">
    <citation type="submission" date="2021-03" db="EMBL/GenBank/DDBJ databases">
        <title>Draft genome sequence of rust myrtle Austropuccinia psidii MF-1, a brazilian biotype.</title>
        <authorList>
            <person name="Quecine M.C."/>
            <person name="Pachon D.M.R."/>
            <person name="Bonatelli M.L."/>
            <person name="Correr F.H."/>
            <person name="Franceschini L.M."/>
            <person name="Leite T.F."/>
            <person name="Margarido G.R.A."/>
            <person name="Almeida C.A."/>
            <person name="Ferrarezi J.A."/>
            <person name="Labate C.A."/>
        </authorList>
    </citation>
    <scope>NUCLEOTIDE SEQUENCE</scope>
    <source>
        <strain evidence="2">MF-1</strain>
    </source>
</reference>
<keyword evidence="3" id="KW-1185">Reference proteome</keyword>
<feature type="compositionally biased region" description="Basic and acidic residues" evidence="1">
    <location>
        <begin position="153"/>
        <end position="162"/>
    </location>
</feature>
<feature type="compositionally biased region" description="Basic residues" evidence="1">
    <location>
        <begin position="142"/>
        <end position="152"/>
    </location>
</feature>
<evidence type="ECO:0000256" key="1">
    <source>
        <dbReference type="SAM" id="MobiDB-lite"/>
    </source>
</evidence>
<proteinExistence type="predicted"/>
<feature type="region of interest" description="Disordered" evidence="1">
    <location>
        <begin position="118"/>
        <end position="216"/>
    </location>
</feature>
<sequence>MDLYQDIQVINPKDKTVSPEEAQMGDARTSTISQRPEPFPTGNNRNIPVSVHELLYGGKAAGVGTSSKSLDRHNELMSSSEEVHGHRKYRGSSEGFDTYVLQRTSLTDNSLFEKLKHVVRGPEEEVGPRKGQKPSGSSPSLHKQKSTSKRAKQGQEKGKYKVEQALPPEPQNSQEIEDSHGKCIQYGKNSDGIQKQGRGKNEPILFQRNRPCKSCK</sequence>
<dbReference type="EMBL" id="AVOT02099737">
    <property type="protein sequence ID" value="MBW0577031.1"/>
    <property type="molecule type" value="Genomic_DNA"/>
</dbReference>
<accession>A0A9Q3KBD2</accession>
<feature type="region of interest" description="Disordered" evidence="1">
    <location>
        <begin position="64"/>
        <end position="97"/>
    </location>
</feature>
<dbReference type="AlphaFoldDB" id="A0A9Q3KBD2"/>
<name>A0A9Q3KBD2_9BASI</name>
<comment type="caution">
    <text evidence="2">The sequence shown here is derived from an EMBL/GenBank/DDBJ whole genome shotgun (WGS) entry which is preliminary data.</text>
</comment>
<protein>
    <submittedName>
        <fullName evidence="2">Uncharacterized protein</fullName>
    </submittedName>
</protein>
<evidence type="ECO:0000313" key="3">
    <source>
        <dbReference type="Proteomes" id="UP000765509"/>
    </source>
</evidence>
<feature type="compositionally biased region" description="Basic and acidic residues" evidence="1">
    <location>
        <begin position="118"/>
        <end position="128"/>
    </location>
</feature>